<dbReference type="AlphaFoldDB" id="A0A917PFW2"/>
<dbReference type="InterPro" id="IPR003825">
    <property type="entry name" value="Colicin-V_CvpA"/>
</dbReference>
<dbReference type="InterPro" id="IPR047680">
    <property type="entry name" value="MarP-like"/>
</dbReference>
<feature type="transmembrane region" description="Helical" evidence="5">
    <location>
        <begin position="102"/>
        <end position="123"/>
    </location>
</feature>
<dbReference type="InterPro" id="IPR001940">
    <property type="entry name" value="Peptidase_S1C"/>
</dbReference>
<dbReference type="GO" id="GO:0009403">
    <property type="term" value="P:toxin biosynthetic process"/>
    <property type="evidence" value="ECO:0007669"/>
    <property type="project" value="InterPro"/>
</dbReference>
<dbReference type="GO" id="GO:0016020">
    <property type="term" value="C:membrane"/>
    <property type="evidence" value="ECO:0007669"/>
    <property type="project" value="UniProtKB-SubCell"/>
</dbReference>
<dbReference type="Proteomes" id="UP000636956">
    <property type="component" value="Unassembled WGS sequence"/>
</dbReference>
<keyword evidence="3 5" id="KW-1133">Transmembrane helix</keyword>
<comment type="subcellular location">
    <subcellularLocation>
        <location evidence="1">Membrane</location>
        <topology evidence="1">Multi-pass membrane protein</topology>
    </subcellularLocation>
</comment>
<evidence type="ECO:0000256" key="1">
    <source>
        <dbReference type="ARBA" id="ARBA00004141"/>
    </source>
</evidence>
<dbReference type="EMBL" id="BMMD01000005">
    <property type="protein sequence ID" value="GGJ75567.1"/>
    <property type="molecule type" value="Genomic_DNA"/>
</dbReference>
<evidence type="ECO:0000256" key="3">
    <source>
        <dbReference type="ARBA" id="ARBA00022989"/>
    </source>
</evidence>
<proteinExistence type="predicted"/>
<evidence type="ECO:0000256" key="5">
    <source>
        <dbReference type="SAM" id="Phobius"/>
    </source>
</evidence>
<dbReference type="InterPro" id="IPR043504">
    <property type="entry name" value="Peptidase_S1_PA_chymotrypsin"/>
</dbReference>
<sequence length="391" mass="39058">MTWSLLLDLLLIVVFIASAVIGYRSGLLRTAAGLVGLVLGGIAAYFAMPWVSTLVPLPQWRAPAAILAALVLLSLGAWLGAVVGRALRHGARVAKLGLLDRVLGAIGNLIVTAFVVALVGSGISAMGVPVLSPAVAGSSVLSTLDRVSPAPARSLLAELRTATFGGAIPWLVEVLDAPTEAPELPTGGVGDGELARAAASVVRITGTAYECGSNLSGSGFVVAEDRIVTNAHVVAGVTEPIIEAPGHPAVAGRVVAFDSENDLALIAVSGLATPPLAIAEAAPGADVAVAGYPFGGPLELRPARIMSIGPITIQESGRTSTRDIVTLAADVDHGNSGGPVLTGDGDIGGVVFAKSDSVANVGYAIPVTTLAPLAAGAPQLEEPVDSGSCVG</sequence>
<keyword evidence="7" id="KW-1185">Reference proteome</keyword>
<dbReference type="SUPFAM" id="SSF50494">
    <property type="entry name" value="Trypsin-like serine proteases"/>
    <property type="match status" value="1"/>
</dbReference>
<gene>
    <name evidence="6" type="ORF">GCM10011372_12120</name>
</gene>
<organism evidence="6 7">
    <name type="scientific">Agromyces bauzanensis</name>
    <dbReference type="NCBI Taxonomy" id="1308924"/>
    <lineage>
        <taxon>Bacteria</taxon>
        <taxon>Bacillati</taxon>
        <taxon>Actinomycetota</taxon>
        <taxon>Actinomycetes</taxon>
        <taxon>Micrococcales</taxon>
        <taxon>Microbacteriaceae</taxon>
        <taxon>Agromyces</taxon>
    </lineage>
</organism>
<keyword evidence="6" id="KW-0378">Hydrolase</keyword>
<name>A0A917PFW2_9MICO</name>
<evidence type="ECO:0000313" key="6">
    <source>
        <dbReference type="EMBL" id="GGJ75567.1"/>
    </source>
</evidence>
<protein>
    <submittedName>
        <fullName evidence="6">Serine protease</fullName>
    </submittedName>
</protein>
<keyword evidence="6" id="KW-0645">Protease</keyword>
<evidence type="ECO:0000256" key="4">
    <source>
        <dbReference type="ARBA" id="ARBA00023136"/>
    </source>
</evidence>
<dbReference type="GO" id="GO:0006508">
    <property type="term" value="P:proteolysis"/>
    <property type="evidence" value="ECO:0007669"/>
    <property type="project" value="UniProtKB-KW"/>
</dbReference>
<feature type="transmembrane region" description="Helical" evidence="5">
    <location>
        <begin position="30"/>
        <end position="48"/>
    </location>
</feature>
<feature type="transmembrane region" description="Helical" evidence="5">
    <location>
        <begin position="6"/>
        <end position="23"/>
    </location>
</feature>
<accession>A0A917PFW2</accession>
<reference evidence="6" key="2">
    <citation type="submission" date="2020-09" db="EMBL/GenBank/DDBJ databases">
        <authorList>
            <person name="Sun Q."/>
            <person name="Zhou Y."/>
        </authorList>
    </citation>
    <scope>NUCLEOTIDE SEQUENCE</scope>
    <source>
        <strain evidence="6">CGMCC 1.8984</strain>
    </source>
</reference>
<evidence type="ECO:0000256" key="2">
    <source>
        <dbReference type="ARBA" id="ARBA00022692"/>
    </source>
</evidence>
<dbReference type="RefSeq" id="WP_188742558.1">
    <property type="nucleotide sequence ID" value="NZ_BAABFW010000021.1"/>
</dbReference>
<dbReference type="Pfam" id="PF02674">
    <property type="entry name" value="Colicin_V"/>
    <property type="match status" value="1"/>
</dbReference>
<comment type="caution">
    <text evidence="6">The sequence shown here is derived from an EMBL/GenBank/DDBJ whole genome shotgun (WGS) entry which is preliminary data.</text>
</comment>
<dbReference type="PANTHER" id="PTHR43019:SF23">
    <property type="entry name" value="PROTEASE DO-LIKE 5, CHLOROPLASTIC"/>
    <property type="match status" value="1"/>
</dbReference>
<dbReference type="PRINTS" id="PR00834">
    <property type="entry name" value="PROTEASES2C"/>
</dbReference>
<dbReference type="Gene3D" id="2.40.10.10">
    <property type="entry name" value="Trypsin-like serine proteases"/>
    <property type="match status" value="2"/>
</dbReference>
<evidence type="ECO:0000313" key="7">
    <source>
        <dbReference type="Proteomes" id="UP000636956"/>
    </source>
</evidence>
<dbReference type="InterPro" id="IPR009003">
    <property type="entry name" value="Peptidase_S1_PA"/>
</dbReference>
<dbReference type="NCBIfam" id="NF033740">
    <property type="entry name" value="MarP_fam_protase"/>
    <property type="match status" value="1"/>
</dbReference>
<dbReference type="GO" id="GO:0004252">
    <property type="term" value="F:serine-type endopeptidase activity"/>
    <property type="evidence" value="ECO:0007669"/>
    <property type="project" value="InterPro"/>
</dbReference>
<reference evidence="6" key="1">
    <citation type="journal article" date="2014" name="Int. J. Syst. Evol. Microbiol.">
        <title>Complete genome sequence of Corynebacterium casei LMG S-19264T (=DSM 44701T), isolated from a smear-ripened cheese.</title>
        <authorList>
            <consortium name="US DOE Joint Genome Institute (JGI-PGF)"/>
            <person name="Walter F."/>
            <person name="Albersmeier A."/>
            <person name="Kalinowski J."/>
            <person name="Ruckert C."/>
        </authorList>
    </citation>
    <scope>NUCLEOTIDE SEQUENCE</scope>
    <source>
        <strain evidence="6">CGMCC 1.8984</strain>
    </source>
</reference>
<feature type="transmembrane region" description="Helical" evidence="5">
    <location>
        <begin position="60"/>
        <end position="81"/>
    </location>
</feature>
<keyword evidence="2 5" id="KW-0812">Transmembrane</keyword>
<dbReference type="Pfam" id="PF13365">
    <property type="entry name" value="Trypsin_2"/>
    <property type="match status" value="1"/>
</dbReference>
<keyword evidence="4 5" id="KW-0472">Membrane</keyword>
<dbReference type="PANTHER" id="PTHR43019">
    <property type="entry name" value="SERINE ENDOPROTEASE DEGS"/>
    <property type="match status" value="1"/>
</dbReference>